<reference evidence="4 5" key="1">
    <citation type="submission" date="2021-09" db="EMBL/GenBank/DDBJ databases">
        <title>Whole genome sequence of Nocardioides sp. GBK3QG-3.</title>
        <authorList>
            <person name="Tuo L."/>
        </authorList>
    </citation>
    <scope>NUCLEOTIDE SEQUENCE [LARGE SCALE GENOMIC DNA]</scope>
    <source>
        <strain evidence="4 5">GBK3QG-3</strain>
    </source>
</reference>
<accession>A0ABS7UAC1</accession>
<dbReference type="Proteomes" id="UP000780875">
    <property type="component" value="Unassembled WGS sequence"/>
</dbReference>
<sequence>MRLAVAEAGYASATEAFVTGNELAARAATTLVERLAASGGMAGNDSTAEGFAASYDEAAVSTVAALAPLVGSFATLARLTEASLTNHTHAEARSVLPDWARQVVGPPTVADRAVGVRLSPPPSALGAADTPPGGAAGLVLDVLQDVFWPNADTDRVRAAATVWRTAAAALRLLVAHCNTARSALADERSPEIPVALAATAQLRDRADALADQLDALADACDTYAAQVDEKRAELVDLLESLVKEFAIGALVAGGLSFLSGGAAAGLGGSAATARIASASRDFRGILDSLRLLTSGTATGLRPVTVEAGTLGGSLERTATARAVFMEAGEEGGSALASRTLPRFRRGWLNDHEGAGHTITRHVDRSVEQLRQRLVERQRLDYASTFRNETEAEELIAQTFRSKEAEIQRWLEHGKGTQDFTLDFGDDVGSVLVRSTGEVVPGTKVKIVLLADRTMPDGWRLITAHPDL</sequence>
<evidence type="ECO:0000256" key="1">
    <source>
        <dbReference type="SAM" id="Coils"/>
    </source>
</evidence>
<feature type="coiled-coil region" evidence="1">
    <location>
        <begin position="199"/>
        <end position="244"/>
    </location>
</feature>
<dbReference type="Pfam" id="PF18431">
    <property type="entry name" value="RNAse_A_bac"/>
    <property type="match status" value="1"/>
</dbReference>
<evidence type="ECO:0008006" key="6">
    <source>
        <dbReference type="Google" id="ProtNLM"/>
    </source>
</evidence>
<keyword evidence="1" id="KW-0175">Coiled coil</keyword>
<evidence type="ECO:0000313" key="4">
    <source>
        <dbReference type="EMBL" id="MBZ5737638.1"/>
    </source>
</evidence>
<dbReference type="EMBL" id="JAIQZJ010000002">
    <property type="protein sequence ID" value="MBZ5737638.1"/>
    <property type="molecule type" value="Genomic_DNA"/>
</dbReference>
<keyword evidence="5" id="KW-1185">Reference proteome</keyword>
<evidence type="ECO:0000259" key="3">
    <source>
        <dbReference type="Pfam" id="PF25547"/>
    </source>
</evidence>
<dbReference type="Pfam" id="PF25547">
    <property type="entry name" value="WXG100_2"/>
    <property type="match status" value="1"/>
</dbReference>
<name>A0ABS7UAC1_9ACTN</name>
<protein>
    <recommendedName>
        <fullName evidence="6">Bacterial CdiA-CT RNAse A domain-containing protein</fullName>
    </recommendedName>
</protein>
<dbReference type="InterPro" id="IPR057746">
    <property type="entry name" value="CpnT-like_N"/>
</dbReference>
<gene>
    <name evidence="4" type="ORF">K8U61_05640</name>
</gene>
<proteinExistence type="predicted"/>
<comment type="caution">
    <text evidence="4">The sequence shown here is derived from an EMBL/GenBank/DDBJ whole genome shotgun (WGS) entry which is preliminary data.</text>
</comment>
<dbReference type="RefSeq" id="WP_224122014.1">
    <property type="nucleotide sequence ID" value="NZ_JAIQZJ010000002.1"/>
</dbReference>
<dbReference type="InterPro" id="IPR041436">
    <property type="entry name" value="RNAse_A_bac"/>
</dbReference>
<evidence type="ECO:0000259" key="2">
    <source>
        <dbReference type="Pfam" id="PF18431"/>
    </source>
</evidence>
<organism evidence="4 5">
    <name type="scientific">Nocardioides mangrovi</name>
    <dbReference type="NCBI Taxonomy" id="2874580"/>
    <lineage>
        <taxon>Bacteria</taxon>
        <taxon>Bacillati</taxon>
        <taxon>Actinomycetota</taxon>
        <taxon>Actinomycetes</taxon>
        <taxon>Propionibacteriales</taxon>
        <taxon>Nocardioidaceae</taxon>
        <taxon>Nocardioides</taxon>
    </lineage>
</organism>
<feature type="domain" description="Bacterial CdiA-CT RNAse A" evidence="2">
    <location>
        <begin position="355"/>
        <end position="465"/>
    </location>
</feature>
<evidence type="ECO:0000313" key="5">
    <source>
        <dbReference type="Proteomes" id="UP000780875"/>
    </source>
</evidence>
<feature type="domain" description="Outer membrane channel protein CpnT-like N-terminal" evidence="3">
    <location>
        <begin position="131"/>
        <end position="260"/>
    </location>
</feature>
<dbReference type="CDD" id="cd20684">
    <property type="entry name" value="CdiA-CT_Yk_RNaseA-like"/>
    <property type="match status" value="1"/>
</dbReference>